<keyword evidence="6 11" id="KW-0548">Nucleotidyltransferase</keyword>
<dbReference type="Proteomes" id="UP001501757">
    <property type="component" value="Unassembled WGS sequence"/>
</dbReference>
<keyword evidence="4 11" id="KW-0662">Pyridine nucleotide biosynthesis</keyword>
<evidence type="ECO:0000256" key="4">
    <source>
        <dbReference type="ARBA" id="ARBA00022642"/>
    </source>
</evidence>
<dbReference type="Gene3D" id="3.40.50.620">
    <property type="entry name" value="HUPs"/>
    <property type="match status" value="1"/>
</dbReference>
<evidence type="ECO:0000256" key="10">
    <source>
        <dbReference type="ARBA" id="ARBA00048721"/>
    </source>
</evidence>
<dbReference type="SUPFAM" id="SSF52374">
    <property type="entry name" value="Nucleotidylyl transferase"/>
    <property type="match status" value="1"/>
</dbReference>
<dbReference type="EMBL" id="BAAAEI010000020">
    <property type="protein sequence ID" value="GAA0364480.1"/>
    <property type="molecule type" value="Genomic_DNA"/>
</dbReference>
<name>A0ABN0XHM8_9ALTE</name>
<dbReference type="GO" id="GO:0016779">
    <property type="term" value="F:nucleotidyltransferase activity"/>
    <property type="evidence" value="ECO:0007669"/>
    <property type="project" value="UniProtKB-KW"/>
</dbReference>
<dbReference type="NCBIfam" id="NF000839">
    <property type="entry name" value="PRK00071.1-1"/>
    <property type="match status" value="1"/>
</dbReference>
<organism evidence="13 14">
    <name type="scientific">Bowmanella denitrificans</name>
    <dbReference type="NCBI Taxonomy" id="366582"/>
    <lineage>
        <taxon>Bacteria</taxon>
        <taxon>Pseudomonadati</taxon>
        <taxon>Pseudomonadota</taxon>
        <taxon>Gammaproteobacteria</taxon>
        <taxon>Alteromonadales</taxon>
        <taxon>Alteromonadaceae</taxon>
        <taxon>Bowmanella</taxon>
    </lineage>
</organism>
<gene>
    <name evidence="11 13" type="primary">nadD</name>
    <name evidence="13" type="ORF">GCM10009092_31040</name>
</gene>
<protein>
    <recommendedName>
        <fullName evidence="11">Probable nicotinate-nucleotide adenylyltransferase</fullName>
        <ecNumber evidence="11">2.7.7.18</ecNumber>
    </recommendedName>
    <alternativeName>
        <fullName evidence="11">Deamido-NAD(+) diphosphorylase</fullName>
    </alternativeName>
    <alternativeName>
        <fullName evidence="11">Deamido-NAD(+) pyrophosphorylase</fullName>
    </alternativeName>
    <alternativeName>
        <fullName evidence="11">Nicotinate mononucleotide adenylyltransferase</fullName>
        <shortName evidence="11">NaMN adenylyltransferase</shortName>
    </alternativeName>
</protein>
<evidence type="ECO:0000256" key="5">
    <source>
        <dbReference type="ARBA" id="ARBA00022679"/>
    </source>
</evidence>
<reference evidence="13 14" key="1">
    <citation type="journal article" date="2019" name="Int. J. Syst. Evol. Microbiol.">
        <title>The Global Catalogue of Microorganisms (GCM) 10K type strain sequencing project: providing services to taxonomists for standard genome sequencing and annotation.</title>
        <authorList>
            <consortium name="The Broad Institute Genomics Platform"/>
            <consortium name="The Broad Institute Genome Sequencing Center for Infectious Disease"/>
            <person name="Wu L."/>
            <person name="Ma J."/>
        </authorList>
    </citation>
    <scope>NUCLEOTIDE SEQUENCE [LARGE SCALE GENOMIC DNA]</scope>
    <source>
        <strain evidence="13 14">JCM 13378</strain>
    </source>
</reference>
<sequence length="222" mass="25265">MTAPLTLFGGTFDPVHLGHLQVVTEAARQADLDKVYLLPCHIPPHKAGPHASPAHRLAMLQRVCQEWPLFEVDDRELRQHRPSYTVETLRQCREQDSHRPIIFILGMDSLKNLNTWFQWQELMSLCHLLVCRRGNCEEDFNLDIQALLARHQTQDPEHLKRQPCGHILLADTSIISQSSSQVRQALMQGNTPSLLPACVLAYIQQHQLYQGCKKTPASGRPC</sequence>
<dbReference type="NCBIfam" id="TIGR00482">
    <property type="entry name" value="nicotinate (nicotinamide) nucleotide adenylyltransferase"/>
    <property type="match status" value="1"/>
</dbReference>
<keyword evidence="7 11" id="KW-0547">Nucleotide-binding</keyword>
<dbReference type="EC" id="2.7.7.18" evidence="11"/>
<keyword evidence="5 11" id="KW-0808">Transferase</keyword>
<dbReference type="PANTHER" id="PTHR39321:SF3">
    <property type="entry name" value="PHOSPHOPANTETHEINE ADENYLYLTRANSFERASE"/>
    <property type="match status" value="1"/>
</dbReference>
<dbReference type="Pfam" id="PF01467">
    <property type="entry name" value="CTP_transf_like"/>
    <property type="match status" value="1"/>
</dbReference>
<comment type="catalytic activity">
    <reaction evidence="10 11">
        <text>nicotinate beta-D-ribonucleotide + ATP + H(+) = deamido-NAD(+) + diphosphate</text>
        <dbReference type="Rhea" id="RHEA:22860"/>
        <dbReference type="ChEBI" id="CHEBI:15378"/>
        <dbReference type="ChEBI" id="CHEBI:30616"/>
        <dbReference type="ChEBI" id="CHEBI:33019"/>
        <dbReference type="ChEBI" id="CHEBI:57502"/>
        <dbReference type="ChEBI" id="CHEBI:58437"/>
        <dbReference type="EC" id="2.7.7.18"/>
    </reaction>
</comment>
<dbReference type="CDD" id="cd02165">
    <property type="entry name" value="NMNAT"/>
    <property type="match status" value="1"/>
</dbReference>
<evidence type="ECO:0000313" key="14">
    <source>
        <dbReference type="Proteomes" id="UP001501757"/>
    </source>
</evidence>
<comment type="caution">
    <text evidence="13">The sequence shown here is derived from an EMBL/GenBank/DDBJ whole genome shotgun (WGS) entry which is preliminary data.</text>
</comment>
<dbReference type="RefSeq" id="WP_343846155.1">
    <property type="nucleotide sequence ID" value="NZ_BAAAEI010000020.1"/>
</dbReference>
<evidence type="ECO:0000256" key="7">
    <source>
        <dbReference type="ARBA" id="ARBA00022741"/>
    </source>
</evidence>
<dbReference type="InterPro" id="IPR004821">
    <property type="entry name" value="Cyt_trans-like"/>
</dbReference>
<keyword evidence="14" id="KW-1185">Reference proteome</keyword>
<dbReference type="HAMAP" id="MF_00244">
    <property type="entry name" value="NaMN_adenylyltr"/>
    <property type="match status" value="1"/>
</dbReference>
<evidence type="ECO:0000256" key="6">
    <source>
        <dbReference type="ARBA" id="ARBA00022695"/>
    </source>
</evidence>
<keyword evidence="9 11" id="KW-0520">NAD</keyword>
<comment type="function">
    <text evidence="1 11">Catalyzes the reversible adenylation of nicotinate mononucleotide (NaMN) to nicotinic acid adenine dinucleotide (NaAD).</text>
</comment>
<dbReference type="InterPro" id="IPR005248">
    <property type="entry name" value="NadD/NMNAT"/>
</dbReference>
<evidence type="ECO:0000256" key="2">
    <source>
        <dbReference type="ARBA" id="ARBA00005019"/>
    </source>
</evidence>
<evidence type="ECO:0000256" key="8">
    <source>
        <dbReference type="ARBA" id="ARBA00022840"/>
    </source>
</evidence>
<proteinExistence type="inferred from homology"/>
<comment type="similarity">
    <text evidence="3 11">Belongs to the NadD family.</text>
</comment>
<comment type="pathway">
    <text evidence="2 11">Cofactor biosynthesis; NAD(+) biosynthesis; deamido-NAD(+) from nicotinate D-ribonucleotide: step 1/1.</text>
</comment>
<evidence type="ECO:0000259" key="12">
    <source>
        <dbReference type="Pfam" id="PF01467"/>
    </source>
</evidence>
<dbReference type="InterPro" id="IPR014729">
    <property type="entry name" value="Rossmann-like_a/b/a_fold"/>
</dbReference>
<keyword evidence="8 11" id="KW-0067">ATP-binding</keyword>
<dbReference type="PANTHER" id="PTHR39321">
    <property type="entry name" value="NICOTINATE-NUCLEOTIDE ADENYLYLTRANSFERASE-RELATED"/>
    <property type="match status" value="1"/>
</dbReference>
<evidence type="ECO:0000256" key="3">
    <source>
        <dbReference type="ARBA" id="ARBA00009014"/>
    </source>
</evidence>
<feature type="domain" description="Cytidyltransferase-like" evidence="12">
    <location>
        <begin position="7"/>
        <end position="184"/>
    </location>
</feature>
<dbReference type="NCBIfam" id="TIGR00125">
    <property type="entry name" value="cyt_tran_rel"/>
    <property type="match status" value="1"/>
</dbReference>
<evidence type="ECO:0000313" key="13">
    <source>
        <dbReference type="EMBL" id="GAA0364480.1"/>
    </source>
</evidence>
<accession>A0ABN0XHM8</accession>
<evidence type="ECO:0000256" key="11">
    <source>
        <dbReference type="HAMAP-Rule" id="MF_00244"/>
    </source>
</evidence>
<evidence type="ECO:0000256" key="9">
    <source>
        <dbReference type="ARBA" id="ARBA00023027"/>
    </source>
</evidence>
<evidence type="ECO:0000256" key="1">
    <source>
        <dbReference type="ARBA" id="ARBA00002324"/>
    </source>
</evidence>